<dbReference type="GO" id="GO:0003700">
    <property type="term" value="F:DNA-binding transcription factor activity"/>
    <property type="evidence" value="ECO:0007669"/>
    <property type="project" value="InterPro"/>
</dbReference>
<dbReference type="OrthoDB" id="6057514at2"/>
<protein>
    <submittedName>
        <fullName evidence="5">Helix-turn-helix-domain containing protein AraC type</fullName>
    </submittedName>
</protein>
<dbReference type="InterPro" id="IPR018060">
    <property type="entry name" value="HTH_AraC"/>
</dbReference>
<evidence type="ECO:0000313" key="5">
    <source>
        <dbReference type="EMBL" id="ABR69582.1"/>
    </source>
</evidence>
<name>A6VT03_MARMS</name>
<dbReference type="Gene3D" id="1.10.10.60">
    <property type="entry name" value="Homeodomain-like"/>
    <property type="match status" value="1"/>
</dbReference>
<dbReference type="PANTHER" id="PTHR43280:SF28">
    <property type="entry name" value="HTH-TYPE TRANSCRIPTIONAL ACTIVATOR RHAS"/>
    <property type="match status" value="1"/>
</dbReference>
<reference evidence="5" key="1">
    <citation type="submission" date="2007-06" db="EMBL/GenBank/DDBJ databases">
        <title>Complete sequence of Marinomonas sp. MWYL1.</title>
        <authorList>
            <consortium name="US DOE Joint Genome Institute"/>
            <person name="Copeland A."/>
            <person name="Lucas S."/>
            <person name="Lapidus A."/>
            <person name="Barry K."/>
            <person name="Glavina del Rio T."/>
            <person name="Dalin E."/>
            <person name="Tice H."/>
            <person name="Pitluck S."/>
            <person name="Kiss H."/>
            <person name="Brettin T."/>
            <person name="Bruce D."/>
            <person name="Detter J.C."/>
            <person name="Han C."/>
            <person name="Schmutz J."/>
            <person name="Larimer F."/>
            <person name="Land M."/>
            <person name="Hauser L."/>
            <person name="Kyrpides N."/>
            <person name="Kim E."/>
            <person name="Johnston A.W.B."/>
            <person name="Todd J.D."/>
            <person name="Rogers R."/>
            <person name="Wexler M."/>
            <person name="Bond P.L."/>
            <person name="Li Y."/>
            <person name="Richardson P."/>
        </authorList>
    </citation>
    <scope>NUCLEOTIDE SEQUENCE [LARGE SCALE GENOMIC DNA]</scope>
    <source>
        <strain evidence="5">MWYL1</strain>
    </source>
</reference>
<gene>
    <name evidence="5" type="ordered locus">Mmwyl1_0648</name>
</gene>
<dbReference type="InterPro" id="IPR020449">
    <property type="entry name" value="Tscrpt_reg_AraC-type_HTH"/>
</dbReference>
<dbReference type="PRINTS" id="PR00032">
    <property type="entry name" value="HTHARAC"/>
</dbReference>
<dbReference type="InterPro" id="IPR009057">
    <property type="entry name" value="Homeodomain-like_sf"/>
</dbReference>
<accession>A6VT03</accession>
<evidence type="ECO:0000259" key="4">
    <source>
        <dbReference type="PROSITE" id="PS01124"/>
    </source>
</evidence>
<dbReference type="PROSITE" id="PS01124">
    <property type="entry name" value="HTH_ARAC_FAMILY_2"/>
    <property type="match status" value="1"/>
</dbReference>
<dbReference type="Pfam" id="PF12833">
    <property type="entry name" value="HTH_18"/>
    <property type="match status" value="1"/>
</dbReference>
<evidence type="ECO:0000256" key="2">
    <source>
        <dbReference type="ARBA" id="ARBA00023125"/>
    </source>
</evidence>
<dbReference type="Gene3D" id="3.40.50.880">
    <property type="match status" value="1"/>
</dbReference>
<dbReference type="AlphaFoldDB" id="A6VT03"/>
<dbReference type="SMART" id="SM00342">
    <property type="entry name" value="HTH_ARAC"/>
    <property type="match status" value="1"/>
</dbReference>
<dbReference type="GO" id="GO:0043565">
    <property type="term" value="F:sequence-specific DNA binding"/>
    <property type="evidence" value="ECO:0007669"/>
    <property type="project" value="InterPro"/>
</dbReference>
<organism evidence="5">
    <name type="scientific">Marinomonas sp. (strain MWYL1)</name>
    <dbReference type="NCBI Taxonomy" id="400668"/>
    <lineage>
        <taxon>Bacteria</taxon>
        <taxon>Pseudomonadati</taxon>
        <taxon>Pseudomonadota</taxon>
        <taxon>Gammaproteobacteria</taxon>
        <taxon>Oceanospirillales</taxon>
        <taxon>Oceanospirillaceae</taxon>
        <taxon>Marinomonas</taxon>
    </lineage>
</organism>
<dbReference type="SUPFAM" id="SSF52317">
    <property type="entry name" value="Class I glutamine amidotransferase-like"/>
    <property type="match status" value="1"/>
</dbReference>
<dbReference type="KEGG" id="mmw:Mmwyl1_0648"/>
<proteinExistence type="predicted"/>
<dbReference type="EMBL" id="CP000749">
    <property type="protein sequence ID" value="ABR69582.1"/>
    <property type="molecule type" value="Genomic_DNA"/>
</dbReference>
<dbReference type="STRING" id="400668.Mmwyl1_0648"/>
<dbReference type="CDD" id="cd03136">
    <property type="entry name" value="GATase1_AraC_ArgR_like"/>
    <property type="match status" value="1"/>
</dbReference>
<dbReference type="SUPFAM" id="SSF46689">
    <property type="entry name" value="Homeodomain-like"/>
    <property type="match status" value="2"/>
</dbReference>
<evidence type="ECO:0000256" key="1">
    <source>
        <dbReference type="ARBA" id="ARBA00023015"/>
    </source>
</evidence>
<feature type="domain" description="HTH araC/xylS-type" evidence="4">
    <location>
        <begin position="252"/>
        <end position="350"/>
    </location>
</feature>
<evidence type="ECO:0000256" key="3">
    <source>
        <dbReference type="ARBA" id="ARBA00023163"/>
    </source>
</evidence>
<sequence>MLETSSKTNTSYFQSHLKRSNLAFTHPTLSKASSIQPKKANFVLLDHFSMSSFSVVLDTLVTLNLVHDNPIYECKTYGVNSNKALSDVSIEITTDGNIRDIEVSKESILVICGGFRNSLRPEPLLNKILVKAAQSHTTIIGIWNGSFYIADSQIKTGGTLSIHQDNKAIMEERFPTLNLSTSSFTEDNGLLFTCCGPNTALDMMLHFIKDSYGTDYSQAVAEVIGSDRSSEADKKTINRFLRSETHTPDCIKEAIKLMENNIEDPLSIDELIKLIGISRRQIERLFKINVGVTPARYYMEFRLTHARQLIQQSNLSIFEISIACGFVSSAHFSRTFHKFFGQSPMDSRRTSQVS</sequence>
<keyword evidence="2" id="KW-0238">DNA-binding</keyword>
<dbReference type="InterPro" id="IPR029062">
    <property type="entry name" value="Class_I_gatase-like"/>
</dbReference>
<dbReference type="eggNOG" id="COG4977">
    <property type="taxonomic scope" value="Bacteria"/>
</dbReference>
<keyword evidence="3" id="KW-0804">Transcription</keyword>
<keyword evidence="1" id="KW-0805">Transcription regulation</keyword>
<dbReference type="PANTHER" id="PTHR43280">
    <property type="entry name" value="ARAC-FAMILY TRANSCRIPTIONAL REGULATOR"/>
    <property type="match status" value="1"/>
</dbReference>
<dbReference type="HOGENOM" id="CLU_000445_59_0_6"/>